<gene>
    <name evidence="1" type="ORF">GCM10025780_19520</name>
</gene>
<dbReference type="Proteomes" id="UP001501295">
    <property type="component" value="Unassembled WGS sequence"/>
</dbReference>
<organism evidence="1 2">
    <name type="scientific">Frondihabitans cladoniiphilus</name>
    <dbReference type="NCBI Taxonomy" id="715785"/>
    <lineage>
        <taxon>Bacteria</taxon>
        <taxon>Bacillati</taxon>
        <taxon>Actinomycetota</taxon>
        <taxon>Actinomycetes</taxon>
        <taxon>Micrococcales</taxon>
        <taxon>Microbacteriaceae</taxon>
        <taxon>Frondihabitans</taxon>
    </lineage>
</organism>
<comment type="caution">
    <text evidence="1">The sequence shown here is derived from an EMBL/GenBank/DDBJ whole genome shotgun (WGS) entry which is preliminary data.</text>
</comment>
<sequence>MPDDRPETDPVTPAPTDVRTGIGEWILVDQDSLLLTLGTNIYTGTSLRRALSSRVARDLLIPALKRSMLDRVDRDEVAVVDGVEWSVVVHVITSPLTDEVFAAHGIVHRADEERPERPVVGSLEWKIVVGEGPGSGIRLYWDRAMFELYEFAKTEYDDSVRSFVAPLWYNDLVAPKDRARFRVIVDEVITAVAPELHSITYDVVTGQGTGRRGTKTLRVAGRAAGQKGDEVFYLRGVVHEAEDVQADYHPGIATVKSDDFLRAVLELNTDSAMCAVDTRTWDVYLVTEGWSLAGLPPLTDGSFLDLFAPGDRAEVEAYLHDAATRTTVAVDPLRTRVRPSDGSVRDVLLSATGVQSGSETDRYVFLRLTSV</sequence>
<evidence type="ECO:0008006" key="3">
    <source>
        <dbReference type="Google" id="ProtNLM"/>
    </source>
</evidence>
<evidence type="ECO:0000313" key="1">
    <source>
        <dbReference type="EMBL" id="GAA4675104.1"/>
    </source>
</evidence>
<dbReference type="EMBL" id="BAABLM010000003">
    <property type="protein sequence ID" value="GAA4675104.1"/>
    <property type="molecule type" value="Genomic_DNA"/>
</dbReference>
<accession>A0ABP8W075</accession>
<name>A0ABP8W075_9MICO</name>
<proteinExistence type="predicted"/>
<dbReference type="RefSeq" id="WP_345375660.1">
    <property type="nucleotide sequence ID" value="NZ_BAABLM010000003.1"/>
</dbReference>
<keyword evidence="2" id="KW-1185">Reference proteome</keyword>
<protein>
    <recommendedName>
        <fullName evidence="3">Rv3651-like N-terminal domain-containing protein</fullName>
    </recommendedName>
</protein>
<evidence type="ECO:0000313" key="2">
    <source>
        <dbReference type="Proteomes" id="UP001501295"/>
    </source>
</evidence>
<reference evidence="2" key="1">
    <citation type="journal article" date="2019" name="Int. J. Syst. Evol. Microbiol.">
        <title>The Global Catalogue of Microorganisms (GCM) 10K type strain sequencing project: providing services to taxonomists for standard genome sequencing and annotation.</title>
        <authorList>
            <consortium name="The Broad Institute Genomics Platform"/>
            <consortium name="The Broad Institute Genome Sequencing Center for Infectious Disease"/>
            <person name="Wu L."/>
            <person name="Ma J."/>
        </authorList>
    </citation>
    <scope>NUCLEOTIDE SEQUENCE [LARGE SCALE GENOMIC DNA]</scope>
    <source>
        <strain evidence="2">JCM 18956</strain>
    </source>
</reference>